<dbReference type="Proteomes" id="UP001519349">
    <property type="component" value="Unassembled WGS sequence"/>
</dbReference>
<feature type="transmembrane region" description="Helical" evidence="1">
    <location>
        <begin position="48"/>
        <end position="64"/>
    </location>
</feature>
<organism evidence="2 3">
    <name type="scientific">Streptococcus panodentis</name>
    <dbReference type="NCBI Taxonomy" id="1581472"/>
    <lineage>
        <taxon>Bacteria</taxon>
        <taxon>Bacillati</taxon>
        <taxon>Bacillota</taxon>
        <taxon>Bacilli</taxon>
        <taxon>Lactobacillales</taxon>
        <taxon>Streptococcaceae</taxon>
        <taxon>Streptococcus</taxon>
    </lineage>
</organism>
<protein>
    <submittedName>
        <fullName evidence="2">Uncharacterized protein</fullName>
    </submittedName>
</protein>
<keyword evidence="1" id="KW-1133">Transmembrane helix</keyword>
<accession>A0ABS5AUN6</accession>
<evidence type="ECO:0000256" key="1">
    <source>
        <dbReference type="SAM" id="Phobius"/>
    </source>
</evidence>
<proteinExistence type="predicted"/>
<keyword evidence="3" id="KW-1185">Reference proteome</keyword>
<reference evidence="2 3" key="1">
    <citation type="submission" date="2018-05" db="EMBL/GenBank/DDBJ databases">
        <title>Draft genome sequence of Streptococcus panodentis CCUG 70867T.</title>
        <authorList>
            <person name="Salva-Serra F."/>
            <person name="Mendez V."/>
            <person name="Jaen-Luchoro D."/>
            <person name="Gonzales-Siles L."/>
            <person name="Karlsson R."/>
            <person name="Engstrom-Jakobsson H."/>
            <person name="Busquets A."/>
            <person name="Gomila M."/>
            <person name="Pineiro-Iglesias B."/>
            <person name="Bennasar-Figueras A."/>
            <person name="Seeger M."/>
            <person name="Moore E."/>
        </authorList>
    </citation>
    <scope>NUCLEOTIDE SEQUENCE [LARGE SCALE GENOMIC DNA]</scope>
    <source>
        <strain evidence="2 3">CCUG 70867</strain>
    </source>
</reference>
<keyword evidence="1" id="KW-0472">Membrane</keyword>
<name>A0ABS5AUN6_9STRE</name>
<comment type="caution">
    <text evidence="2">The sequence shown here is derived from an EMBL/GenBank/DDBJ whole genome shotgun (WGS) entry which is preliminary data.</text>
</comment>
<sequence>MFVGAIQEDLFYKNVTEKNLAFSLKSLQNMDKSGFLCIFYMSFRLKRYVIFVTFCFLFDMLVIIV</sequence>
<evidence type="ECO:0000313" key="3">
    <source>
        <dbReference type="Proteomes" id="UP001519349"/>
    </source>
</evidence>
<gene>
    <name evidence="2" type="ORF">DHL47_02890</name>
</gene>
<evidence type="ECO:0000313" key="2">
    <source>
        <dbReference type="EMBL" id="MBP2620293.1"/>
    </source>
</evidence>
<keyword evidence="1" id="KW-0812">Transmembrane</keyword>
<dbReference type="EMBL" id="QFAY01000004">
    <property type="protein sequence ID" value="MBP2620293.1"/>
    <property type="molecule type" value="Genomic_DNA"/>
</dbReference>